<dbReference type="Proteomes" id="UP000051952">
    <property type="component" value="Unassembled WGS sequence"/>
</dbReference>
<sequence length="333" mass="36295">MELIRFPQFVESHADRHATLRRAVESIRAANGGGSSIPPISFFVQLPAEARLGAVRKLLESARQDLDTVSKELKLASLILLGIRFAATDCSDIAKAMKLSLAMVKADVLILQLDDPAGLEGLRADAFESLGPHQMLLVDVDSCVVAHQSASRGEKPRSESTDPRAFVLPPKSLPKGRVGLLCSYPRWLDATSSFDEIANARRRFSGIQKYLVERLRAPLLTAFNGVIDGASDASVLLGVRHQRDVYALLSTLCGTATTSGSSRSMYAEAACFVKKCFANSCAAAAGRWLRSLPLISESGERKFSEKRQRKRGREENAEEDFGLNLIEDVVAPH</sequence>
<protein>
    <submittedName>
        <fullName evidence="1">Uncharacterized protein</fullName>
    </submittedName>
</protein>
<reference evidence="2" key="1">
    <citation type="submission" date="2015-09" db="EMBL/GenBank/DDBJ databases">
        <authorList>
            <consortium name="Pathogen Informatics"/>
        </authorList>
    </citation>
    <scope>NUCLEOTIDE SEQUENCE [LARGE SCALE GENOMIC DNA]</scope>
    <source>
        <strain evidence="2">Lake Konstanz</strain>
    </source>
</reference>
<dbReference type="VEuPathDB" id="TriTrypDB:BSAL_41590"/>
<dbReference type="AlphaFoldDB" id="A0A0S4JNX2"/>
<organism evidence="1 2">
    <name type="scientific">Bodo saltans</name>
    <name type="common">Flagellated protozoan</name>
    <dbReference type="NCBI Taxonomy" id="75058"/>
    <lineage>
        <taxon>Eukaryota</taxon>
        <taxon>Discoba</taxon>
        <taxon>Euglenozoa</taxon>
        <taxon>Kinetoplastea</taxon>
        <taxon>Metakinetoplastina</taxon>
        <taxon>Eubodonida</taxon>
        <taxon>Bodonidae</taxon>
        <taxon>Bodo</taxon>
    </lineage>
</organism>
<evidence type="ECO:0000313" key="2">
    <source>
        <dbReference type="Proteomes" id="UP000051952"/>
    </source>
</evidence>
<evidence type="ECO:0000313" key="1">
    <source>
        <dbReference type="EMBL" id="CUG93250.1"/>
    </source>
</evidence>
<proteinExistence type="predicted"/>
<gene>
    <name evidence="1" type="ORF">BSAL_41590</name>
</gene>
<keyword evidence="2" id="KW-1185">Reference proteome</keyword>
<name>A0A0S4JNX2_BODSA</name>
<dbReference type="EMBL" id="CYKH01002133">
    <property type="protein sequence ID" value="CUG93250.1"/>
    <property type="molecule type" value="Genomic_DNA"/>
</dbReference>
<accession>A0A0S4JNX2</accession>